<dbReference type="Pfam" id="PF25762">
    <property type="entry name" value="HAUS1"/>
    <property type="match status" value="1"/>
</dbReference>
<dbReference type="InterPro" id="IPR026243">
    <property type="entry name" value="HAUS1"/>
</dbReference>
<dbReference type="GO" id="GO:0070652">
    <property type="term" value="C:HAUS complex"/>
    <property type="evidence" value="ECO:0007669"/>
    <property type="project" value="InterPro"/>
</dbReference>
<keyword evidence="7 10" id="KW-0175">Coiled coil</keyword>
<dbReference type="GO" id="GO:0005874">
    <property type="term" value="C:microtubule"/>
    <property type="evidence" value="ECO:0007669"/>
    <property type="project" value="UniProtKB-KW"/>
</dbReference>
<keyword evidence="8" id="KW-0206">Cytoskeleton</keyword>
<sequence>MDRLAEEYNAEAERLAEQLDLCGIKKEALSSKARLSLHLLASTASKLQLAEARPELVLAAWADLLVKESRATAVLHKLQEGIDSLAQKKAAAQATNQVLQQILQDVQSQQRRLADKVSEQAKTTGQMRVKQQEYCRTQAKYQRRLAANGFTPEITHAALEADHNRVTELQQRLAGLQAKLASYHHLPASMLGAELALQQASERLVEKQANLQSRLADIE</sequence>
<dbReference type="GO" id="GO:0051301">
    <property type="term" value="P:cell division"/>
    <property type="evidence" value="ECO:0007669"/>
    <property type="project" value="UniProtKB-KW"/>
</dbReference>
<evidence type="ECO:0000256" key="2">
    <source>
        <dbReference type="ARBA" id="ARBA00005479"/>
    </source>
</evidence>
<evidence type="ECO:0000256" key="4">
    <source>
        <dbReference type="ARBA" id="ARBA00022618"/>
    </source>
</evidence>
<evidence type="ECO:0000256" key="8">
    <source>
        <dbReference type="ARBA" id="ARBA00023212"/>
    </source>
</evidence>
<name>A0A383V243_TETOB</name>
<evidence type="ECO:0000256" key="3">
    <source>
        <dbReference type="ARBA" id="ARBA00022490"/>
    </source>
</evidence>
<evidence type="ECO:0000256" key="6">
    <source>
        <dbReference type="ARBA" id="ARBA00022776"/>
    </source>
</evidence>
<dbReference type="PANTHER" id="PTHR31570:SF1">
    <property type="entry name" value="HAUS AUGMIN-LIKE COMPLEX SUBUNIT 1"/>
    <property type="match status" value="1"/>
</dbReference>
<keyword evidence="12" id="KW-1185">Reference proteome</keyword>
<reference evidence="11 12" key="1">
    <citation type="submission" date="2016-10" db="EMBL/GenBank/DDBJ databases">
        <authorList>
            <person name="Cai Z."/>
        </authorList>
    </citation>
    <scope>NUCLEOTIDE SEQUENCE [LARGE SCALE GENOMIC DNA]</scope>
</reference>
<feature type="coiled-coil region" evidence="10">
    <location>
        <begin position="75"/>
        <end position="109"/>
    </location>
</feature>
<evidence type="ECO:0000256" key="9">
    <source>
        <dbReference type="ARBA" id="ARBA00023306"/>
    </source>
</evidence>
<evidence type="ECO:0000256" key="10">
    <source>
        <dbReference type="SAM" id="Coils"/>
    </source>
</evidence>
<feature type="coiled-coil region" evidence="10">
    <location>
        <begin position="159"/>
        <end position="210"/>
    </location>
</feature>
<evidence type="ECO:0000313" key="12">
    <source>
        <dbReference type="Proteomes" id="UP000256970"/>
    </source>
</evidence>
<dbReference type="PANTHER" id="PTHR31570">
    <property type="entry name" value="HAUS AUGMIN-LIKE COMPLEX SUBUNIT 1"/>
    <property type="match status" value="1"/>
</dbReference>
<comment type="subcellular location">
    <subcellularLocation>
        <location evidence="1">Cytoplasm</location>
        <location evidence="1">Cytoskeleton</location>
        <location evidence="1">Spindle</location>
    </subcellularLocation>
</comment>
<dbReference type="AlphaFoldDB" id="A0A383V243"/>
<dbReference type="Proteomes" id="UP000256970">
    <property type="component" value="Unassembled WGS sequence"/>
</dbReference>
<dbReference type="GO" id="GO:0005819">
    <property type="term" value="C:spindle"/>
    <property type="evidence" value="ECO:0007669"/>
    <property type="project" value="UniProtKB-SubCell"/>
</dbReference>
<proteinExistence type="inferred from homology"/>
<dbReference type="GO" id="GO:0005829">
    <property type="term" value="C:cytosol"/>
    <property type="evidence" value="ECO:0007669"/>
    <property type="project" value="TreeGrafter"/>
</dbReference>
<keyword evidence="3" id="KW-0963">Cytoplasm</keyword>
<evidence type="ECO:0000313" key="11">
    <source>
        <dbReference type="EMBL" id="SZX59637.1"/>
    </source>
</evidence>
<comment type="similarity">
    <text evidence="2">Belongs to the HAUS1 family.</text>
</comment>
<keyword evidence="5" id="KW-0493">Microtubule</keyword>
<dbReference type="GO" id="GO:0051225">
    <property type="term" value="P:spindle assembly"/>
    <property type="evidence" value="ECO:0007669"/>
    <property type="project" value="InterPro"/>
</dbReference>
<organism evidence="11 12">
    <name type="scientific">Tetradesmus obliquus</name>
    <name type="common">Green alga</name>
    <name type="synonym">Acutodesmus obliquus</name>
    <dbReference type="NCBI Taxonomy" id="3088"/>
    <lineage>
        <taxon>Eukaryota</taxon>
        <taxon>Viridiplantae</taxon>
        <taxon>Chlorophyta</taxon>
        <taxon>core chlorophytes</taxon>
        <taxon>Chlorophyceae</taxon>
        <taxon>CS clade</taxon>
        <taxon>Sphaeropleales</taxon>
        <taxon>Scenedesmaceae</taxon>
        <taxon>Tetradesmus</taxon>
    </lineage>
</organism>
<keyword evidence="6" id="KW-0498">Mitosis</keyword>
<keyword evidence="4" id="KW-0132">Cell division</keyword>
<protein>
    <submittedName>
        <fullName evidence="11">Uncharacterized protein</fullName>
    </submittedName>
</protein>
<keyword evidence="9" id="KW-0131">Cell cycle</keyword>
<dbReference type="STRING" id="3088.A0A383V243"/>
<evidence type="ECO:0000256" key="1">
    <source>
        <dbReference type="ARBA" id="ARBA00004186"/>
    </source>
</evidence>
<accession>A0A383V243</accession>
<dbReference type="EMBL" id="FNXT01000013">
    <property type="protein sequence ID" value="SZX59637.1"/>
    <property type="molecule type" value="Genomic_DNA"/>
</dbReference>
<evidence type="ECO:0000256" key="5">
    <source>
        <dbReference type="ARBA" id="ARBA00022701"/>
    </source>
</evidence>
<gene>
    <name evidence="11" type="ORF">BQ4739_LOCUS240</name>
</gene>
<evidence type="ECO:0000256" key="7">
    <source>
        <dbReference type="ARBA" id="ARBA00023054"/>
    </source>
</evidence>